<sequence length="225" mass="25120">MQRQIPYSVGHRAQVGKSILQEDKKLNYGDNYHWTGINSDDGRDIRSTTTFKGKYDGDNIKTVPWVNVLGNHDYGGADYICSDLDDGTAACSSSTELVTALKNNFSWQSMYTNPNDSRWVLEDHFYLYSFMDSTPGVSIGIFSVDSGDADTHRASQTCCQCYGYDGADADTCDNISRGDDACCSGDTDMYDDCMTQFTEWGDDLWKQLEANITNATVTWKIVNSH</sequence>
<accession>A0A8T0LIA1</accession>
<evidence type="ECO:0000256" key="1">
    <source>
        <dbReference type="ARBA" id="ARBA00022729"/>
    </source>
</evidence>
<dbReference type="Gene3D" id="3.60.21.10">
    <property type="match status" value="1"/>
</dbReference>
<dbReference type="AlphaFoldDB" id="A0A8T0LIA1"/>
<evidence type="ECO:0000313" key="4">
    <source>
        <dbReference type="Proteomes" id="UP000785171"/>
    </source>
</evidence>
<dbReference type="Proteomes" id="UP000785171">
    <property type="component" value="Unassembled WGS sequence"/>
</dbReference>
<reference evidence="3" key="2">
    <citation type="submission" date="2020-06" db="EMBL/GenBank/DDBJ databases">
        <authorList>
            <person name="Studholme D.J."/>
        </authorList>
    </citation>
    <scope>NUCLEOTIDE SEQUENCE</scope>
    <source>
        <strain evidence="3">NZFS 2646</strain>
    </source>
</reference>
<protein>
    <recommendedName>
        <fullName evidence="5">Calcineurin-like phosphoesterase domain-containing protein</fullName>
    </recommendedName>
</protein>
<evidence type="ECO:0000256" key="2">
    <source>
        <dbReference type="ARBA" id="ARBA00022801"/>
    </source>
</evidence>
<dbReference type="PANTHER" id="PTHR10161:SF14">
    <property type="entry name" value="TARTRATE-RESISTANT ACID PHOSPHATASE TYPE 5"/>
    <property type="match status" value="1"/>
</dbReference>
<dbReference type="PANTHER" id="PTHR10161">
    <property type="entry name" value="TARTRATE-RESISTANT ACID PHOSPHATASE TYPE 5"/>
    <property type="match status" value="1"/>
</dbReference>
<organism evidence="3 4">
    <name type="scientific">Phytophthora kernoviae</name>
    <dbReference type="NCBI Taxonomy" id="325452"/>
    <lineage>
        <taxon>Eukaryota</taxon>
        <taxon>Sar</taxon>
        <taxon>Stramenopiles</taxon>
        <taxon>Oomycota</taxon>
        <taxon>Peronosporomycetes</taxon>
        <taxon>Peronosporales</taxon>
        <taxon>Peronosporaceae</taxon>
        <taxon>Phytophthora</taxon>
    </lineage>
</organism>
<dbReference type="SUPFAM" id="SSF56300">
    <property type="entry name" value="Metallo-dependent phosphatases"/>
    <property type="match status" value="1"/>
</dbReference>
<dbReference type="EMBL" id="JPWV03000930">
    <property type="protein sequence ID" value="KAG2502897.1"/>
    <property type="molecule type" value="Genomic_DNA"/>
</dbReference>
<comment type="caution">
    <text evidence="3">The sequence shown here is derived from an EMBL/GenBank/DDBJ whole genome shotgun (WGS) entry which is preliminary data.</text>
</comment>
<dbReference type="InterPro" id="IPR029052">
    <property type="entry name" value="Metallo-depent_PP-like"/>
</dbReference>
<keyword evidence="2" id="KW-0378">Hydrolase</keyword>
<reference evidence="3" key="1">
    <citation type="journal article" date="2015" name="Genom Data">
        <title>Genome sequences of six Phytophthora species associated with forests in New Zealand.</title>
        <authorList>
            <person name="Studholme D.J."/>
            <person name="McDougal R.L."/>
            <person name="Sambles C."/>
            <person name="Hansen E."/>
            <person name="Hardy G."/>
            <person name="Grant M."/>
            <person name="Ganley R.J."/>
            <person name="Williams N.M."/>
        </authorList>
    </citation>
    <scope>NUCLEOTIDE SEQUENCE</scope>
    <source>
        <strain evidence="3">NZFS 2646</strain>
    </source>
</reference>
<evidence type="ECO:0008006" key="5">
    <source>
        <dbReference type="Google" id="ProtNLM"/>
    </source>
</evidence>
<name>A0A8T0LIA1_9STRA</name>
<dbReference type="GO" id="GO:0016787">
    <property type="term" value="F:hydrolase activity"/>
    <property type="evidence" value="ECO:0007669"/>
    <property type="project" value="UniProtKB-KW"/>
</dbReference>
<dbReference type="InterPro" id="IPR051558">
    <property type="entry name" value="Metallophosphoesterase_PAP"/>
</dbReference>
<proteinExistence type="predicted"/>
<keyword evidence="1" id="KW-0732">Signal</keyword>
<evidence type="ECO:0000313" key="3">
    <source>
        <dbReference type="EMBL" id="KAG2502897.1"/>
    </source>
</evidence>
<gene>
    <name evidence="3" type="ORF">JM16_009551</name>
</gene>